<proteinExistence type="predicted"/>
<gene>
    <name evidence="1" type="ORF">DNK49_17070</name>
</gene>
<organism evidence="1 2">
    <name type="scientific">Parazoarcus communis SWub3 = DSM 12120</name>
    <dbReference type="NCBI Taxonomy" id="1121029"/>
    <lineage>
        <taxon>Bacteria</taxon>
        <taxon>Pseudomonadati</taxon>
        <taxon>Pseudomonadota</taxon>
        <taxon>Betaproteobacteria</taxon>
        <taxon>Rhodocyclales</taxon>
        <taxon>Zoogloeaceae</taxon>
        <taxon>Parazoarcus</taxon>
    </lineage>
</organism>
<dbReference type="EMBL" id="QKOE01000014">
    <property type="protein sequence ID" value="PZA15446.1"/>
    <property type="molecule type" value="Genomic_DNA"/>
</dbReference>
<comment type="caution">
    <text evidence="1">The sequence shown here is derived from an EMBL/GenBank/DDBJ whole genome shotgun (WGS) entry which is preliminary data.</text>
</comment>
<accession>A0A323UW36</accession>
<name>A0A323UW36_9RHOO</name>
<sequence length="209" mass="23237">MIDGTLYVVGGAHTACRRRGPNDWESLCLDLPVPTRRDFDNVDIIENMGFNDIDGFAPDDLYTVAGRGVVWHCDGTQWRQIAFPSNMLLESVCCAGDGFVYIGAQSGTLFRGRDKHWEMIERGNMSLPFKDIVWHAGRLWCTSDYGLWSLEEDQLVRVELPSDIAVCAGNLSAADGVMLMAGTHGAAFHDGNDWQLIFNTFKMEQALGL</sequence>
<reference evidence="1 2" key="1">
    <citation type="submission" date="2018-06" db="EMBL/GenBank/DDBJ databases">
        <title>Azoarcus communis strain SWub3 genome.</title>
        <authorList>
            <person name="Zorraquino Salvo V."/>
            <person name="Toubiana D."/>
            <person name="Blumwald E."/>
        </authorList>
    </citation>
    <scope>NUCLEOTIDE SEQUENCE [LARGE SCALE GENOMIC DNA]</scope>
    <source>
        <strain evidence="1 2">SWub3</strain>
    </source>
</reference>
<evidence type="ECO:0008006" key="3">
    <source>
        <dbReference type="Google" id="ProtNLM"/>
    </source>
</evidence>
<dbReference type="Proteomes" id="UP000248259">
    <property type="component" value="Unassembled WGS sequence"/>
</dbReference>
<protein>
    <recommendedName>
        <fullName evidence="3">Glutamine cyclotransferase</fullName>
    </recommendedName>
</protein>
<evidence type="ECO:0000313" key="2">
    <source>
        <dbReference type="Proteomes" id="UP000248259"/>
    </source>
</evidence>
<evidence type="ECO:0000313" key="1">
    <source>
        <dbReference type="EMBL" id="PZA15446.1"/>
    </source>
</evidence>
<dbReference type="AlphaFoldDB" id="A0A323UW36"/>
<keyword evidence="2" id="KW-1185">Reference proteome</keyword>